<comment type="subcellular location">
    <subcellularLocation>
        <location evidence="1">Cell outer membrane</location>
    </subcellularLocation>
</comment>
<feature type="domain" description="OmpA-like" evidence="7">
    <location>
        <begin position="236"/>
        <end position="350"/>
    </location>
</feature>
<dbReference type="Proteomes" id="UP000680116">
    <property type="component" value="Chromosome"/>
</dbReference>
<dbReference type="CDD" id="cd07185">
    <property type="entry name" value="OmpA_C-like"/>
    <property type="match status" value="1"/>
</dbReference>
<dbReference type="PRINTS" id="PR01021">
    <property type="entry name" value="OMPADOMAIN"/>
</dbReference>
<dbReference type="PANTHER" id="PTHR30329">
    <property type="entry name" value="STATOR ELEMENT OF FLAGELLAR MOTOR COMPLEX"/>
    <property type="match status" value="1"/>
</dbReference>
<evidence type="ECO:0000313" key="9">
    <source>
        <dbReference type="Proteomes" id="UP000680116"/>
    </source>
</evidence>
<dbReference type="SUPFAM" id="SSF103088">
    <property type="entry name" value="OmpA-like"/>
    <property type="match status" value="1"/>
</dbReference>
<dbReference type="EMBL" id="OU015430">
    <property type="protein sequence ID" value="CAG4967493.1"/>
    <property type="molecule type" value="Genomic_DNA"/>
</dbReference>
<evidence type="ECO:0000313" key="8">
    <source>
        <dbReference type="EMBL" id="CAG4967493.1"/>
    </source>
</evidence>
<keyword evidence="6" id="KW-0732">Signal</keyword>
<keyword evidence="8" id="KW-0449">Lipoprotein</keyword>
<evidence type="ECO:0000259" key="7">
    <source>
        <dbReference type="PROSITE" id="PS51123"/>
    </source>
</evidence>
<organism evidence="8 9">
    <name type="scientific">Novilysobacter luteus</name>
    <dbReference type="NCBI Taxonomy" id="2822368"/>
    <lineage>
        <taxon>Bacteria</taxon>
        <taxon>Pseudomonadati</taxon>
        <taxon>Pseudomonadota</taxon>
        <taxon>Gammaproteobacteria</taxon>
        <taxon>Lysobacterales</taxon>
        <taxon>Lysobacteraceae</taxon>
        <taxon>Novilysobacter</taxon>
    </lineage>
</organism>
<dbReference type="PANTHER" id="PTHR30329:SF21">
    <property type="entry name" value="LIPOPROTEIN YIAD-RELATED"/>
    <property type="match status" value="1"/>
</dbReference>
<dbReference type="PROSITE" id="PS51257">
    <property type="entry name" value="PROKAR_LIPOPROTEIN"/>
    <property type="match status" value="1"/>
</dbReference>
<dbReference type="InterPro" id="IPR036737">
    <property type="entry name" value="OmpA-like_sf"/>
</dbReference>
<evidence type="ECO:0000256" key="4">
    <source>
        <dbReference type="PROSITE-ProRule" id="PRU00473"/>
    </source>
</evidence>
<feature type="compositionally biased region" description="Low complexity" evidence="5">
    <location>
        <begin position="43"/>
        <end position="52"/>
    </location>
</feature>
<dbReference type="InterPro" id="IPR006665">
    <property type="entry name" value="OmpA-like"/>
</dbReference>
<protein>
    <submittedName>
        <fullName evidence="8">Peptidoglycan-associated lipoprotein</fullName>
    </submittedName>
</protein>
<evidence type="ECO:0000256" key="6">
    <source>
        <dbReference type="SAM" id="SignalP"/>
    </source>
</evidence>
<feature type="compositionally biased region" description="Pro residues" evidence="5">
    <location>
        <begin position="53"/>
        <end position="64"/>
    </location>
</feature>
<evidence type="ECO:0000256" key="2">
    <source>
        <dbReference type="ARBA" id="ARBA00023136"/>
    </source>
</evidence>
<sequence length="350" mass="37538">MNHDLSRPLRIALLAVLLPAALAACGDRNADGTDGATPDTPSADGADAAPEGAPAPAPEAPKPAEPQGFDIASVPVSEAALGDFPYFTLPTGYRHPNRPIPVRDFDRVAVWTGDRLEWVEGRVFESLVHAERGKGWSRLEVVRNIDHQIAQAGGVKVTESEPPKDIIDAWDEEQAYSQGRGDIYNDKVATWLVRRPDRNIWLHFVGNTASGSWMVIESAPFQATAALLPASELKQQLDADGRVALQVNFATDKAEILPDSQPQIEQVVQLLSDDPALKLSINGHTDNTGDAGHNLQLSEARAASVVAALAAGGIDRARLQAKGFGQAEPVADNATEDGKARNRRVELVQL</sequence>
<dbReference type="Gene3D" id="3.30.1330.60">
    <property type="entry name" value="OmpA-like domain"/>
    <property type="match status" value="1"/>
</dbReference>
<feature type="signal peptide" evidence="6">
    <location>
        <begin position="1"/>
        <end position="23"/>
    </location>
</feature>
<proteinExistence type="predicted"/>
<dbReference type="InterPro" id="IPR006664">
    <property type="entry name" value="OMP_bac"/>
</dbReference>
<keyword evidence="2 4" id="KW-0472">Membrane</keyword>
<evidence type="ECO:0000256" key="1">
    <source>
        <dbReference type="ARBA" id="ARBA00004442"/>
    </source>
</evidence>
<evidence type="ECO:0000256" key="3">
    <source>
        <dbReference type="ARBA" id="ARBA00023237"/>
    </source>
</evidence>
<accession>A0ABN7QV62</accession>
<dbReference type="InterPro" id="IPR050330">
    <property type="entry name" value="Bact_OuterMem_StrucFunc"/>
</dbReference>
<feature type="region of interest" description="Disordered" evidence="5">
    <location>
        <begin position="329"/>
        <end position="350"/>
    </location>
</feature>
<dbReference type="RefSeq" id="WP_251370603.1">
    <property type="nucleotide sequence ID" value="NZ_OU015430.1"/>
</dbReference>
<evidence type="ECO:0000256" key="5">
    <source>
        <dbReference type="SAM" id="MobiDB-lite"/>
    </source>
</evidence>
<feature type="compositionally biased region" description="Basic and acidic residues" evidence="5">
    <location>
        <begin position="336"/>
        <end position="350"/>
    </location>
</feature>
<dbReference type="PROSITE" id="PS51123">
    <property type="entry name" value="OMPA_2"/>
    <property type="match status" value="1"/>
</dbReference>
<feature type="region of interest" description="Disordered" evidence="5">
    <location>
        <begin position="29"/>
        <end position="69"/>
    </location>
</feature>
<name>A0ABN7QV62_9GAMM</name>
<keyword evidence="9" id="KW-1185">Reference proteome</keyword>
<feature type="chain" id="PRO_5046926646" evidence="6">
    <location>
        <begin position="24"/>
        <end position="350"/>
    </location>
</feature>
<dbReference type="Pfam" id="PF00691">
    <property type="entry name" value="OmpA"/>
    <property type="match status" value="1"/>
</dbReference>
<gene>
    <name evidence="8" type="primary">pal_1</name>
    <name evidence="8" type="ORF">LYB30171_00056</name>
</gene>
<keyword evidence="3" id="KW-0998">Cell outer membrane</keyword>
<reference evidence="8 9" key="1">
    <citation type="submission" date="2021-04" db="EMBL/GenBank/DDBJ databases">
        <authorList>
            <person name="Rodrigo-Torres L."/>
            <person name="Arahal R. D."/>
            <person name="Lucena T."/>
        </authorList>
    </citation>
    <scope>NUCLEOTIDE SEQUENCE [LARGE SCALE GENOMIC DNA]</scope>
    <source>
        <strain evidence="8 9">CECT 30171</strain>
    </source>
</reference>